<dbReference type="NCBIfam" id="NF003509">
    <property type="entry name" value="PRK05174.1"/>
    <property type="match status" value="1"/>
</dbReference>
<comment type="caution">
    <text evidence="14">The sequence shown here is derived from an EMBL/GenBank/DDBJ whole genome shotgun (WGS) entry which is preliminary data.</text>
</comment>
<keyword evidence="15" id="KW-1185">Reference proteome</keyword>
<dbReference type="RefSeq" id="WP_007616102.1">
    <property type="nucleotide sequence ID" value="NZ_BAEO01000006.1"/>
</dbReference>
<dbReference type="GO" id="GO:0005737">
    <property type="term" value="C:cytoplasm"/>
    <property type="evidence" value="ECO:0007669"/>
    <property type="project" value="UniProtKB-SubCell"/>
</dbReference>
<comment type="subunit">
    <text evidence="5 13">Homodimer.</text>
</comment>
<comment type="catalytic activity">
    <reaction evidence="1 13">
        <text>a (3R)-hydroxyacyl-[ACP] = a (2E)-enoyl-[ACP] + H2O</text>
        <dbReference type="Rhea" id="RHEA:13097"/>
        <dbReference type="Rhea" id="RHEA-COMP:9925"/>
        <dbReference type="Rhea" id="RHEA-COMP:9945"/>
        <dbReference type="ChEBI" id="CHEBI:15377"/>
        <dbReference type="ChEBI" id="CHEBI:78784"/>
        <dbReference type="ChEBI" id="CHEBI:78827"/>
        <dbReference type="EC" id="4.2.1.59"/>
    </reaction>
</comment>
<dbReference type="PANTHER" id="PTHR30272">
    <property type="entry name" value="3-HYDROXYACYL-[ACYL-CARRIER-PROTEIN] DEHYDRATASE"/>
    <property type="match status" value="1"/>
</dbReference>
<comment type="similarity">
    <text evidence="4 13">Belongs to the thioester dehydratase family. FabA subfamily.</text>
</comment>
<name>K6X9Q8_9ALTE</name>
<evidence type="ECO:0000256" key="5">
    <source>
        <dbReference type="ARBA" id="ARBA00011738"/>
    </source>
</evidence>
<sequence>MTEQQNSFTKEELLSCSTGELFGPGNSQLPAPNMLMMDRIVEIYETGGAHDKGYIIAELDITPDLWFFACHFPGDPVMPGCLGLDAMWQLVGFFLGWSGGPGKGRALGVGEVKFTGQVLPTAKKVTYRIDLKRVIKRKLFMGLGDGSVAVDGRVIYQAKDLKVGLFQDTSKF</sequence>
<keyword evidence="12 13" id="KW-0456">Lyase</keyword>
<dbReference type="CDD" id="cd01287">
    <property type="entry name" value="FabA"/>
    <property type="match status" value="1"/>
</dbReference>
<dbReference type="Proteomes" id="UP000006327">
    <property type="component" value="Unassembled WGS sequence"/>
</dbReference>
<protein>
    <recommendedName>
        <fullName evidence="13">3-hydroxydecanoyl-[acyl-carrier-protein] dehydratase</fullName>
        <ecNumber evidence="13">4.2.1.59</ecNumber>
    </recommendedName>
    <alternativeName>
        <fullName evidence="13">3-hydroxyacyl-[acyl-carrier-protein] dehydratase FabA</fullName>
    </alternativeName>
    <alternativeName>
        <fullName evidence="13">Beta-hydroxydecanoyl thioester dehydrase</fullName>
    </alternativeName>
    <alternativeName>
        <fullName evidence="13">Trans-2-decenoyl-[acyl-carrier-protein] isomerase</fullName>
        <ecNumber evidence="13">5.3.3.14</ecNumber>
    </alternativeName>
</protein>
<dbReference type="OrthoDB" id="9786735at2"/>
<evidence type="ECO:0000256" key="7">
    <source>
        <dbReference type="ARBA" id="ARBA00022516"/>
    </source>
</evidence>
<dbReference type="EMBL" id="BAEO01000006">
    <property type="protein sequence ID" value="GAC17339.1"/>
    <property type="molecule type" value="Genomic_DNA"/>
</dbReference>
<dbReference type="STRING" id="493475.GARC_0357"/>
<evidence type="ECO:0000256" key="3">
    <source>
        <dbReference type="ARBA" id="ARBA00005194"/>
    </source>
</evidence>
<dbReference type="Pfam" id="PF07977">
    <property type="entry name" value="FabA"/>
    <property type="match status" value="1"/>
</dbReference>
<evidence type="ECO:0000313" key="14">
    <source>
        <dbReference type="EMBL" id="GAC17339.1"/>
    </source>
</evidence>
<keyword evidence="8 13" id="KW-0276">Fatty acid metabolism</keyword>
<dbReference type="GO" id="GO:0019171">
    <property type="term" value="F:(3R)-hydroxyacyl-[acyl-carrier-protein] dehydratase activity"/>
    <property type="evidence" value="ECO:0007669"/>
    <property type="project" value="UniProtKB-UniRule"/>
</dbReference>
<evidence type="ECO:0000256" key="13">
    <source>
        <dbReference type="HAMAP-Rule" id="MF_00405"/>
    </source>
</evidence>
<comment type="subcellular location">
    <subcellularLocation>
        <location evidence="2 13">Cytoplasm</location>
    </subcellularLocation>
</comment>
<evidence type="ECO:0000256" key="8">
    <source>
        <dbReference type="ARBA" id="ARBA00022832"/>
    </source>
</evidence>
<dbReference type="GO" id="GO:0034017">
    <property type="term" value="F:trans-2-decenoyl-acyl-carrier-protein isomerase activity"/>
    <property type="evidence" value="ECO:0007669"/>
    <property type="project" value="UniProtKB-UniRule"/>
</dbReference>
<dbReference type="UniPathway" id="UPA00094"/>
<dbReference type="NCBIfam" id="TIGR01749">
    <property type="entry name" value="fabA"/>
    <property type="match status" value="1"/>
</dbReference>
<keyword evidence="6 13" id="KW-0963">Cytoplasm</keyword>
<dbReference type="eggNOG" id="COG0764">
    <property type="taxonomic scope" value="Bacteria"/>
</dbReference>
<feature type="active site" evidence="13">
    <location>
        <position position="71"/>
    </location>
</feature>
<evidence type="ECO:0000256" key="1">
    <source>
        <dbReference type="ARBA" id="ARBA00001055"/>
    </source>
</evidence>
<keyword evidence="10 13" id="KW-0275">Fatty acid biosynthesis</keyword>
<dbReference type="AlphaFoldDB" id="K6X9Q8"/>
<evidence type="ECO:0000256" key="6">
    <source>
        <dbReference type="ARBA" id="ARBA00022490"/>
    </source>
</evidence>
<reference evidence="14 15" key="1">
    <citation type="journal article" date="2017" name="Antonie Van Leeuwenhoek">
        <title>Rhizobium rhizosphaerae sp. nov., a novel species isolated from rice rhizosphere.</title>
        <authorList>
            <person name="Zhao J.J."/>
            <person name="Zhang J."/>
            <person name="Zhang R.J."/>
            <person name="Zhang C.W."/>
            <person name="Yin H.Q."/>
            <person name="Zhang X.X."/>
        </authorList>
    </citation>
    <scope>NUCLEOTIDE SEQUENCE [LARGE SCALE GENOMIC DNA]</scope>
    <source>
        <strain evidence="14 15">BSs20135</strain>
    </source>
</reference>
<evidence type="ECO:0000256" key="11">
    <source>
        <dbReference type="ARBA" id="ARBA00023235"/>
    </source>
</evidence>
<dbReference type="FunFam" id="3.10.129.10:FF:000003">
    <property type="entry name" value="3-hydroxydecanoyl-[acyl-carrier-protein] dehydratase"/>
    <property type="match status" value="1"/>
</dbReference>
<dbReference type="SUPFAM" id="SSF54637">
    <property type="entry name" value="Thioesterase/thiol ester dehydrase-isomerase"/>
    <property type="match status" value="1"/>
</dbReference>
<evidence type="ECO:0000256" key="12">
    <source>
        <dbReference type="ARBA" id="ARBA00023239"/>
    </source>
</evidence>
<dbReference type="InterPro" id="IPR010083">
    <property type="entry name" value="FabA"/>
</dbReference>
<proteinExistence type="inferred from homology"/>
<dbReference type="PANTHER" id="PTHR30272:SF8">
    <property type="entry name" value="3-HYDROXYDECANOYL-[ACYL-CARRIER-PROTEIN] DEHYDRATASE"/>
    <property type="match status" value="1"/>
</dbReference>
<keyword evidence="7 13" id="KW-0444">Lipid biosynthesis</keyword>
<evidence type="ECO:0000313" key="15">
    <source>
        <dbReference type="Proteomes" id="UP000006327"/>
    </source>
</evidence>
<comment type="catalytic activity">
    <reaction evidence="13">
        <text>(2E)-decenoyl-[ACP] = (3Z)-decenoyl-[ACP]</text>
        <dbReference type="Rhea" id="RHEA:23568"/>
        <dbReference type="Rhea" id="RHEA-COMP:9639"/>
        <dbReference type="Rhea" id="RHEA-COMP:9927"/>
        <dbReference type="ChEBI" id="CHEBI:78467"/>
        <dbReference type="ChEBI" id="CHEBI:78798"/>
        <dbReference type="EC" id="5.3.3.14"/>
    </reaction>
</comment>
<evidence type="ECO:0000256" key="2">
    <source>
        <dbReference type="ARBA" id="ARBA00004496"/>
    </source>
</evidence>
<comment type="catalytic activity">
    <reaction evidence="13">
        <text>(3R)-hydroxydecanoyl-[ACP] = (2E)-decenoyl-[ACP] + H2O</text>
        <dbReference type="Rhea" id="RHEA:41860"/>
        <dbReference type="Rhea" id="RHEA-COMP:9638"/>
        <dbReference type="Rhea" id="RHEA-COMP:9639"/>
        <dbReference type="ChEBI" id="CHEBI:15377"/>
        <dbReference type="ChEBI" id="CHEBI:78466"/>
        <dbReference type="ChEBI" id="CHEBI:78467"/>
    </reaction>
</comment>
<comment type="pathway">
    <text evidence="3 13">Lipid metabolism; fatty acid biosynthesis.</text>
</comment>
<accession>K6X9Q8</accession>
<comment type="function">
    <text evidence="13">Necessary for the introduction of cis unsaturation into fatty acids. Catalyzes the dehydration of (3R)-3-hydroxydecanoyl-ACP to E-(2)-decenoyl-ACP and then its isomerization to Z-(3)-decenoyl-ACP. Can catalyze the dehydratase reaction for beta-hydroxyacyl-ACPs with saturated chain lengths up to 16:0, being most active on intermediate chain length.</text>
</comment>
<evidence type="ECO:0000256" key="9">
    <source>
        <dbReference type="ARBA" id="ARBA00023098"/>
    </source>
</evidence>
<evidence type="ECO:0000256" key="10">
    <source>
        <dbReference type="ARBA" id="ARBA00023160"/>
    </source>
</evidence>
<organism evidence="14 15">
    <name type="scientific">Paraglaciecola arctica BSs20135</name>
    <dbReference type="NCBI Taxonomy" id="493475"/>
    <lineage>
        <taxon>Bacteria</taxon>
        <taxon>Pseudomonadati</taxon>
        <taxon>Pseudomonadota</taxon>
        <taxon>Gammaproteobacteria</taxon>
        <taxon>Alteromonadales</taxon>
        <taxon>Alteromonadaceae</taxon>
        <taxon>Paraglaciecola</taxon>
    </lineage>
</organism>
<keyword evidence="9 13" id="KW-0443">Lipid metabolism</keyword>
<dbReference type="EC" id="4.2.1.59" evidence="13"/>
<dbReference type="EC" id="5.3.3.14" evidence="13"/>
<dbReference type="Gene3D" id="3.10.129.10">
    <property type="entry name" value="Hotdog Thioesterase"/>
    <property type="match status" value="1"/>
</dbReference>
<keyword evidence="11 13" id="KW-0413">Isomerase</keyword>
<dbReference type="GO" id="GO:0006636">
    <property type="term" value="P:unsaturated fatty acid biosynthetic process"/>
    <property type="evidence" value="ECO:0007669"/>
    <property type="project" value="UniProtKB-UniRule"/>
</dbReference>
<evidence type="ECO:0000256" key="4">
    <source>
        <dbReference type="ARBA" id="ARBA00006714"/>
    </source>
</evidence>
<gene>
    <name evidence="13 14" type="primary">fabA</name>
    <name evidence="14" type="ORF">GARC_0357</name>
</gene>
<dbReference type="InterPro" id="IPR029069">
    <property type="entry name" value="HotDog_dom_sf"/>
</dbReference>
<dbReference type="InterPro" id="IPR013114">
    <property type="entry name" value="FabA_FabZ"/>
</dbReference>
<dbReference type="HAMAP" id="MF_00405">
    <property type="entry name" value="FabA"/>
    <property type="match status" value="1"/>
</dbReference>